<protein>
    <recommendedName>
        <fullName evidence="16">Calreticulin</fullName>
    </recommendedName>
</protein>
<keyword evidence="3" id="KW-0479">Metal-binding</keyword>
<dbReference type="FunFam" id="2.10.250.10:FF:000002">
    <property type="entry name" value="Calreticulin"/>
    <property type="match status" value="1"/>
</dbReference>
<dbReference type="GO" id="GO:0051082">
    <property type="term" value="F:unfolded protein binding"/>
    <property type="evidence" value="ECO:0007669"/>
    <property type="project" value="InterPro"/>
</dbReference>
<dbReference type="GO" id="GO:0036503">
    <property type="term" value="P:ERAD pathway"/>
    <property type="evidence" value="ECO:0007669"/>
    <property type="project" value="TreeGrafter"/>
</dbReference>
<name>A0A7S0ZVS9_NOCSC</name>
<dbReference type="InterPro" id="IPR001580">
    <property type="entry name" value="Calret/calnex"/>
</dbReference>
<dbReference type="PROSITE" id="PS00804">
    <property type="entry name" value="CALRETICULIN_2"/>
    <property type="match status" value="1"/>
</dbReference>
<dbReference type="GO" id="GO:0005509">
    <property type="term" value="F:calcium ion binding"/>
    <property type="evidence" value="ECO:0007669"/>
    <property type="project" value="InterPro"/>
</dbReference>
<evidence type="ECO:0000256" key="6">
    <source>
        <dbReference type="ARBA" id="ARBA00022737"/>
    </source>
</evidence>
<evidence type="ECO:0000256" key="4">
    <source>
        <dbReference type="ARBA" id="ARBA00022729"/>
    </source>
</evidence>
<dbReference type="GO" id="GO:0005788">
    <property type="term" value="C:endoplasmic reticulum lumen"/>
    <property type="evidence" value="ECO:0007669"/>
    <property type="project" value="UniProtKB-SubCell"/>
</dbReference>
<feature type="disulfide bond" evidence="11">
    <location>
        <begin position="102"/>
        <end position="134"/>
    </location>
</feature>
<keyword evidence="11" id="KW-1015">Disulfide bond</keyword>
<keyword evidence="5" id="KW-0430">Lectin</keyword>
<keyword evidence="7 12" id="KW-0256">Endoplasmic reticulum</keyword>
<dbReference type="InterPro" id="IPR018124">
    <property type="entry name" value="Calret/calnex_CS"/>
</dbReference>
<evidence type="ECO:0000256" key="8">
    <source>
        <dbReference type="ARBA" id="ARBA00022833"/>
    </source>
</evidence>
<dbReference type="Gene3D" id="2.10.250.10">
    <property type="entry name" value="Calreticulin/calnexin, P domain"/>
    <property type="match status" value="1"/>
</dbReference>
<keyword evidence="8" id="KW-0862">Zinc</keyword>
<evidence type="ECO:0000256" key="1">
    <source>
        <dbReference type="ARBA" id="ARBA00004319"/>
    </source>
</evidence>
<dbReference type="Pfam" id="PF00262">
    <property type="entry name" value="Calreticulin"/>
    <property type="match status" value="2"/>
</dbReference>
<evidence type="ECO:0000256" key="13">
    <source>
        <dbReference type="SAM" id="MobiDB-lite"/>
    </source>
</evidence>
<reference evidence="15" key="1">
    <citation type="submission" date="2021-01" db="EMBL/GenBank/DDBJ databases">
        <authorList>
            <person name="Corre E."/>
            <person name="Pelletier E."/>
            <person name="Niang G."/>
            <person name="Scheremetjew M."/>
            <person name="Finn R."/>
            <person name="Kale V."/>
            <person name="Holt S."/>
            <person name="Cochrane G."/>
            <person name="Meng A."/>
            <person name="Brown T."/>
            <person name="Cohen L."/>
        </authorList>
    </citation>
    <scope>NUCLEOTIDE SEQUENCE</scope>
</reference>
<evidence type="ECO:0000313" key="15">
    <source>
        <dbReference type="EMBL" id="CAD8834212.1"/>
    </source>
</evidence>
<feature type="signal peptide" evidence="14">
    <location>
        <begin position="1"/>
        <end position="15"/>
    </location>
</feature>
<dbReference type="EMBL" id="HBFQ01012216">
    <property type="protein sequence ID" value="CAD8834212.1"/>
    <property type="molecule type" value="Transcribed_RNA"/>
</dbReference>
<feature type="chain" id="PRO_5030974004" description="Calreticulin" evidence="14">
    <location>
        <begin position="16"/>
        <end position="394"/>
    </location>
</feature>
<gene>
    <name evidence="15" type="ORF">NSCI0253_LOCUS8560</name>
</gene>
<keyword evidence="10 12" id="KW-0143">Chaperone</keyword>
<evidence type="ECO:0000256" key="7">
    <source>
        <dbReference type="ARBA" id="ARBA00022824"/>
    </source>
</evidence>
<proteinExistence type="inferred from homology"/>
<dbReference type="SUPFAM" id="SSF63887">
    <property type="entry name" value="P-domain of calnexin/calreticulin"/>
    <property type="match status" value="1"/>
</dbReference>
<comment type="similarity">
    <text evidence="2 12">Belongs to the calreticulin family.</text>
</comment>
<feature type="compositionally biased region" description="Basic and acidic residues" evidence="13">
    <location>
        <begin position="356"/>
        <end position="385"/>
    </location>
</feature>
<evidence type="ECO:0000256" key="11">
    <source>
        <dbReference type="PIRSR" id="PIRSR601580-3"/>
    </source>
</evidence>
<evidence type="ECO:0000256" key="2">
    <source>
        <dbReference type="ARBA" id="ARBA00010983"/>
    </source>
</evidence>
<dbReference type="AlphaFoldDB" id="A0A7S0ZVS9"/>
<evidence type="ECO:0008006" key="16">
    <source>
        <dbReference type="Google" id="ProtNLM"/>
    </source>
</evidence>
<dbReference type="GO" id="GO:0005789">
    <property type="term" value="C:endoplasmic reticulum membrane"/>
    <property type="evidence" value="ECO:0007669"/>
    <property type="project" value="TreeGrafter"/>
</dbReference>
<dbReference type="InterPro" id="IPR009033">
    <property type="entry name" value="Calreticulin/calnexin_P_dom_sf"/>
</dbReference>
<keyword evidence="9" id="KW-0106">Calcium</keyword>
<dbReference type="Gene3D" id="2.60.120.200">
    <property type="match status" value="1"/>
</dbReference>
<dbReference type="PANTHER" id="PTHR11073">
    <property type="entry name" value="CALRETICULIN AND CALNEXIN"/>
    <property type="match status" value="1"/>
</dbReference>
<dbReference type="SUPFAM" id="SSF49899">
    <property type="entry name" value="Concanavalin A-like lectins/glucanases"/>
    <property type="match status" value="1"/>
</dbReference>
<sequence length="394" mass="45043">MFRTVTCLLFGLSSAKVYFSETFDDGWESRWILSKWKESEGAQGTWRAATGKWFRDEREDTGLQTVEDGKHFGISATFDPFTNEGKELIIQYQIKYENDLECGGGYIKVGPSGQNLTHFGEDTVYNIMFGPDQCGNKRRTHLIFNYKGKNHLKRDTMSFKQFTTLSHLNRLVLKPDNTVAVSVDGVEMFKGAMDKYWDLLPPREITDPHDVKPDDWVDKAMMDDPTSTKPADWVEEAKIVDPKAQKPDNWDEEEDGLWESPIIDNPAYRGEWRAKKIVNSKFVGAWQPQIIANPDYAEDDTMYRYFDFGYVGFDLLQVKAGSIIDNIIITDDVAEADAFAKKWEALFAAEKQQKAKEKQEAADAKQKKEDMEAQLKAEEMTRADQEVAGAKVEL</sequence>
<dbReference type="PRINTS" id="PR00626">
    <property type="entry name" value="CALRETICULIN"/>
</dbReference>
<organism evidence="15">
    <name type="scientific">Noctiluca scintillans</name>
    <name type="common">Sea sparkle</name>
    <name type="synonym">Red tide dinoflagellate</name>
    <dbReference type="NCBI Taxonomy" id="2966"/>
    <lineage>
        <taxon>Eukaryota</taxon>
        <taxon>Sar</taxon>
        <taxon>Alveolata</taxon>
        <taxon>Dinophyceae</taxon>
        <taxon>Noctilucales</taxon>
        <taxon>Noctilucaceae</taxon>
        <taxon>Noctiluca</taxon>
    </lineage>
</organism>
<dbReference type="GO" id="GO:0030246">
    <property type="term" value="F:carbohydrate binding"/>
    <property type="evidence" value="ECO:0007669"/>
    <property type="project" value="UniProtKB-KW"/>
</dbReference>
<evidence type="ECO:0000256" key="12">
    <source>
        <dbReference type="RuleBase" id="RU362126"/>
    </source>
</evidence>
<evidence type="ECO:0000256" key="14">
    <source>
        <dbReference type="SAM" id="SignalP"/>
    </source>
</evidence>
<evidence type="ECO:0000256" key="9">
    <source>
        <dbReference type="ARBA" id="ARBA00022837"/>
    </source>
</evidence>
<comment type="subcellular location">
    <subcellularLocation>
        <location evidence="1">Endoplasmic reticulum lumen</location>
    </subcellularLocation>
</comment>
<keyword evidence="4 14" id="KW-0732">Signal</keyword>
<dbReference type="GO" id="GO:0006457">
    <property type="term" value="P:protein folding"/>
    <property type="evidence" value="ECO:0007669"/>
    <property type="project" value="InterPro"/>
</dbReference>
<feature type="region of interest" description="Disordered" evidence="13">
    <location>
        <begin position="356"/>
        <end position="394"/>
    </location>
</feature>
<accession>A0A7S0ZVS9</accession>
<evidence type="ECO:0000256" key="5">
    <source>
        <dbReference type="ARBA" id="ARBA00022734"/>
    </source>
</evidence>
<evidence type="ECO:0000256" key="3">
    <source>
        <dbReference type="ARBA" id="ARBA00022723"/>
    </source>
</evidence>
<dbReference type="InterPro" id="IPR013320">
    <property type="entry name" value="ConA-like_dom_sf"/>
</dbReference>
<keyword evidence="6" id="KW-0677">Repeat</keyword>
<evidence type="ECO:0000256" key="10">
    <source>
        <dbReference type="ARBA" id="ARBA00023186"/>
    </source>
</evidence>